<evidence type="ECO:0000313" key="8">
    <source>
        <dbReference type="EMBL" id="KAF2144848.1"/>
    </source>
</evidence>
<feature type="non-terminal residue" evidence="8">
    <location>
        <position position="89"/>
    </location>
</feature>
<dbReference type="PANTHER" id="PTHR23292">
    <property type="entry name" value="LIPOPOLYSACCHARIDE-INDUCED TUMOR NECROSIS FACTOR-ALPHA FACTOR"/>
    <property type="match status" value="1"/>
</dbReference>
<evidence type="ECO:0000256" key="6">
    <source>
        <dbReference type="SAM" id="Phobius"/>
    </source>
</evidence>
<evidence type="ECO:0000256" key="4">
    <source>
        <dbReference type="ARBA" id="ARBA00022833"/>
    </source>
</evidence>
<dbReference type="GO" id="GO:0008270">
    <property type="term" value="F:zinc ion binding"/>
    <property type="evidence" value="ECO:0007669"/>
    <property type="project" value="TreeGrafter"/>
</dbReference>
<accession>A0A6A6BMG7</accession>
<gene>
    <name evidence="8" type="ORF">K452DRAFT_193226</name>
</gene>
<dbReference type="EMBL" id="ML995478">
    <property type="protein sequence ID" value="KAF2144848.1"/>
    <property type="molecule type" value="Genomic_DNA"/>
</dbReference>
<dbReference type="PANTHER" id="PTHR23292:SF6">
    <property type="entry name" value="FI16602P1-RELATED"/>
    <property type="match status" value="1"/>
</dbReference>
<dbReference type="InterPro" id="IPR006629">
    <property type="entry name" value="LITAF"/>
</dbReference>
<keyword evidence="9" id="KW-1185">Reference proteome</keyword>
<dbReference type="AlphaFoldDB" id="A0A6A6BMG7"/>
<keyword evidence="3" id="KW-0479">Metal-binding</keyword>
<organism evidence="8 9">
    <name type="scientific">Aplosporella prunicola CBS 121167</name>
    <dbReference type="NCBI Taxonomy" id="1176127"/>
    <lineage>
        <taxon>Eukaryota</taxon>
        <taxon>Fungi</taxon>
        <taxon>Dikarya</taxon>
        <taxon>Ascomycota</taxon>
        <taxon>Pezizomycotina</taxon>
        <taxon>Dothideomycetes</taxon>
        <taxon>Dothideomycetes incertae sedis</taxon>
        <taxon>Botryosphaeriales</taxon>
        <taxon>Aplosporellaceae</taxon>
        <taxon>Aplosporella</taxon>
    </lineage>
</organism>
<sequence>YKNSTPLAGLLRTPAPVDCPSCGTRALTSTNFVSGGTTHAWAAGLCLFTLLCCIPYCINGTKNVEHRCGKCGVLLATWHRSGSTEVHLH</sequence>
<evidence type="ECO:0000256" key="5">
    <source>
        <dbReference type="ARBA" id="ARBA00023136"/>
    </source>
</evidence>
<protein>
    <recommendedName>
        <fullName evidence="7">LITAF domain-containing protein</fullName>
    </recommendedName>
</protein>
<proteinExistence type="inferred from homology"/>
<dbReference type="Proteomes" id="UP000799438">
    <property type="component" value="Unassembled WGS sequence"/>
</dbReference>
<evidence type="ECO:0000259" key="7">
    <source>
        <dbReference type="PROSITE" id="PS51837"/>
    </source>
</evidence>
<comment type="similarity">
    <text evidence="2">Belongs to the CDIP1/LITAF family.</text>
</comment>
<keyword evidence="6" id="KW-1133">Transmembrane helix</keyword>
<feature type="transmembrane region" description="Helical" evidence="6">
    <location>
        <begin position="40"/>
        <end position="58"/>
    </location>
</feature>
<dbReference type="RefSeq" id="XP_033400560.1">
    <property type="nucleotide sequence ID" value="XM_033535878.1"/>
</dbReference>
<dbReference type="SMART" id="SM00714">
    <property type="entry name" value="LITAF"/>
    <property type="match status" value="1"/>
</dbReference>
<dbReference type="InterPro" id="IPR037519">
    <property type="entry name" value="LITAF_fam"/>
</dbReference>
<evidence type="ECO:0000256" key="3">
    <source>
        <dbReference type="ARBA" id="ARBA00022723"/>
    </source>
</evidence>
<feature type="non-terminal residue" evidence="8">
    <location>
        <position position="1"/>
    </location>
</feature>
<comment type="subcellular location">
    <subcellularLocation>
        <location evidence="1">Membrane</location>
        <topology evidence="1">Peripheral membrane protein</topology>
    </subcellularLocation>
</comment>
<reference evidence="8" key="1">
    <citation type="journal article" date="2020" name="Stud. Mycol.">
        <title>101 Dothideomycetes genomes: a test case for predicting lifestyles and emergence of pathogens.</title>
        <authorList>
            <person name="Haridas S."/>
            <person name="Albert R."/>
            <person name="Binder M."/>
            <person name="Bloem J."/>
            <person name="Labutti K."/>
            <person name="Salamov A."/>
            <person name="Andreopoulos B."/>
            <person name="Baker S."/>
            <person name="Barry K."/>
            <person name="Bills G."/>
            <person name="Bluhm B."/>
            <person name="Cannon C."/>
            <person name="Castanera R."/>
            <person name="Culley D."/>
            <person name="Daum C."/>
            <person name="Ezra D."/>
            <person name="Gonzalez J."/>
            <person name="Henrissat B."/>
            <person name="Kuo A."/>
            <person name="Liang C."/>
            <person name="Lipzen A."/>
            <person name="Lutzoni F."/>
            <person name="Magnuson J."/>
            <person name="Mondo S."/>
            <person name="Nolan M."/>
            <person name="Ohm R."/>
            <person name="Pangilinan J."/>
            <person name="Park H.-J."/>
            <person name="Ramirez L."/>
            <person name="Alfaro M."/>
            <person name="Sun H."/>
            <person name="Tritt A."/>
            <person name="Yoshinaga Y."/>
            <person name="Zwiers L.-H."/>
            <person name="Turgeon B."/>
            <person name="Goodwin S."/>
            <person name="Spatafora J."/>
            <person name="Crous P."/>
            <person name="Grigoriev I."/>
        </authorList>
    </citation>
    <scope>NUCLEOTIDE SEQUENCE</scope>
    <source>
        <strain evidence="8">CBS 121167</strain>
    </source>
</reference>
<evidence type="ECO:0000256" key="1">
    <source>
        <dbReference type="ARBA" id="ARBA00004170"/>
    </source>
</evidence>
<dbReference type="GeneID" id="54293374"/>
<keyword evidence="6" id="KW-0812">Transmembrane</keyword>
<dbReference type="PROSITE" id="PS51837">
    <property type="entry name" value="LITAF"/>
    <property type="match status" value="1"/>
</dbReference>
<dbReference type="Pfam" id="PF10601">
    <property type="entry name" value="zf-LITAF-like"/>
    <property type="match status" value="1"/>
</dbReference>
<feature type="domain" description="LITAF" evidence="7">
    <location>
        <begin position="1"/>
        <end position="80"/>
    </location>
</feature>
<keyword evidence="5 6" id="KW-0472">Membrane</keyword>
<name>A0A6A6BMG7_9PEZI</name>
<dbReference type="OrthoDB" id="5599753at2759"/>
<dbReference type="GO" id="GO:0016020">
    <property type="term" value="C:membrane"/>
    <property type="evidence" value="ECO:0007669"/>
    <property type="project" value="UniProtKB-SubCell"/>
</dbReference>
<evidence type="ECO:0000256" key="2">
    <source>
        <dbReference type="ARBA" id="ARBA00005975"/>
    </source>
</evidence>
<keyword evidence="4" id="KW-0862">Zinc</keyword>
<evidence type="ECO:0000313" key="9">
    <source>
        <dbReference type="Proteomes" id="UP000799438"/>
    </source>
</evidence>